<dbReference type="FunFam" id="1.20.1070.10:FF:000160">
    <property type="entry name" value="Related to Opsin-1"/>
    <property type="match status" value="1"/>
</dbReference>
<feature type="transmembrane region" description="Helical" evidence="11">
    <location>
        <begin position="195"/>
        <end position="214"/>
    </location>
</feature>
<evidence type="ECO:0000256" key="5">
    <source>
        <dbReference type="ARBA" id="ARBA00022692"/>
    </source>
</evidence>
<protein>
    <submittedName>
        <fullName evidence="12">Family A G protein-coupled receptor-like protein</fullName>
    </submittedName>
</protein>
<dbReference type="InterPro" id="IPR018229">
    <property type="entry name" value="Rhodopsin_retinal_BS"/>
</dbReference>
<keyword evidence="3" id="KW-0600">Photoreceptor protein</keyword>
<name>A0A6A6ZG83_9PLEO</name>
<dbReference type="PROSITE" id="PS00950">
    <property type="entry name" value="BACTERIAL_OPSIN_1"/>
    <property type="match status" value="1"/>
</dbReference>
<keyword evidence="5 11" id="KW-0812">Transmembrane</keyword>
<feature type="transmembrane region" description="Helical" evidence="11">
    <location>
        <begin position="234"/>
        <end position="253"/>
    </location>
</feature>
<keyword evidence="10 12" id="KW-0675">Receptor</keyword>
<evidence type="ECO:0000313" key="12">
    <source>
        <dbReference type="EMBL" id="KAF2820030.1"/>
    </source>
</evidence>
<dbReference type="CDD" id="cd15239">
    <property type="entry name" value="7tm_YRO2_fungal-like"/>
    <property type="match status" value="1"/>
</dbReference>
<evidence type="ECO:0000256" key="3">
    <source>
        <dbReference type="ARBA" id="ARBA00022543"/>
    </source>
</evidence>
<evidence type="ECO:0000256" key="8">
    <source>
        <dbReference type="ARBA" id="ARBA00022991"/>
    </source>
</evidence>
<sequence length="290" mass="32413">MELVVRENNAIVVNGNTVNGRTADIAITSHGSDFYFAICAAMAFAGFCFIGLAFRKERRERLFHYITAAVVFVAAIAYFTMGANLGFTPIEVEYSRSNAKVAGTFRSIYYVRYIDWFITTPLLLLDLLLTAGMPWPTISWVILVDWIMIITGLIGALVTSSYKWGYFAFGCLALVYIVYQLVWEARLHARAYGRDVERSFVMCGSLTTILWILYPVAWGLSEGGNVIAPDSEAVFYGVLDFLAKPIFGALLIWGHRDIDPARLGLVIKDYDGDALIHEKRTSVSHISDIN</sequence>
<dbReference type="GO" id="GO:0007602">
    <property type="term" value="P:phototransduction"/>
    <property type="evidence" value="ECO:0007669"/>
    <property type="project" value="UniProtKB-KW"/>
</dbReference>
<dbReference type="Pfam" id="PF01036">
    <property type="entry name" value="Bac_rhodopsin"/>
    <property type="match status" value="1"/>
</dbReference>
<comment type="subcellular location">
    <subcellularLocation>
        <location evidence="1">Membrane</location>
        <topology evidence="1">Multi-pass membrane protein</topology>
    </subcellularLocation>
</comment>
<evidence type="ECO:0000256" key="11">
    <source>
        <dbReference type="SAM" id="Phobius"/>
    </source>
</evidence>
<evidence type="ECO:0000256" key="9">
    <source>
        <dbReference type="ARBA" id="ARBA00023136"/>
    </source>
</evidence>
<evidence type="ECO:0000313" key="13">
    <source>
        <dbReference type="Proteomes" id="UP000799424"/>
    </source>
</evidence>
<evidence type="ECO:0000256" key="7">
    <source>
        <dbReference type="ARBA" id="ARBA00022989"/>
    </source>
</evidence>
<dbReference type="AlphaFoldDB" id="A0A6A6ZG83"/>
<dbReference type="GO" id="GO:0005886">
    <property type="term" value="C:plasma membrane"/>
    <property type="evidence" value="ECO:0007669"/>
    <property type="project" value="TreeGrafter"/>
</dbReference>
<organism evidence="12 13">
    <name type="scientific">Ophiobolus disseminans</name>
    <dbReference type="NCBI Taxonomy" id="1469910"/>
    <lineage>
        <taxon>Eukaryota</taxon>
        <taxon>Fungi</taxon>
        <taxon>Dikarya</taxon>
        <taxon>Ascomycota</taxon>
        <taxon>Pezizomycotina</taxon>
        <taxon>Dothideomycetes</taxon>
        <taxon>Pleosporomycetidae</taxon>
        <taxon>Pleosporales</taxon>
        <taxon>Pleosporineae</taxon>
        <taxon>Phaeosphaeriaceae</taxon>
        <taxon>Ophiobolus</taxon>
    </lineage>
</organism>
<evidence type="ECO:0000256" key="4">
    <source>
        <dbReference type="ARBA" id="ARBA00022606"/>
    </source>
</evidence>
<evidence type="ECO:0000256" key="10">
    <source>
        <dbReference type="ARBA" id="ARBA00023170"/>
    </source>
</evidence>
<feature type="transmembrane region" description="Helical" evidence="11">
    <location>
        <begin position="107"/>
        <end position="128"/>
    </location>
</feature>
<keyword evidence="6" id="KW-0681">Retinal protein</keyword>
<dbReference type="PANTHER" id="PTHR28286:SF1">
    <property type="entry name" value="30 KDA HEAT SHOCK PROTEIN-RELATED"/>
    <property type="match status" value="1"/>
</dbReference>
<evidence type="ECO:0000256" key="1">
    <source>
        <dbReference type="ARBA" id="ARBA00004141"/>
    </source>
</evidence>
<feature type="transmembrane region" description="Helical" evidence="11">
    <location>
        <begin position="66"/>
        <end position="87"/>
    </location>
</feature>
<dbReference type="InterPro" id="IPR001425">
    <property type="entry name" value="Arc/bac/fun_rhodopsins"/>
</dbReference>
<keyword evidence="8" id="KW-0157">Chromophore</keyword>
<keyword evidence="7 11" id="KW-1133">Transmembrane helix</keyword>
<comment type="similarity">
    <text evidence="2">Belongs to the archaeal/bacterial/fungal opsin family.</text>
</comment>
<dbReference type="OrthoDB" id="536545at2759"/>
<keyword evidence="9 11" id="KW-0472">Membrane</keyword>
<dbReference type="InterPro" id="IPR043476">
    <property type="entry name" value="Yro2-like_7TM"/>
</dbReference>
<feature type="transmembrane region" description="Helical" evidence="11">
    <location>
        <begin position="34"/>
        <end position="54"/>
    </location>
</feature>
<dbReference type="PRINTS" id="PR00251">
    <property type="entry name" value="BACTRLOPSIN"/>
</dbReference>
<proteinExistence type="inferred from homology"/>
<dbReference type="PROSITE" id="PS00327">
    <property type="entry name" value="BACTERIAL_OPSIN_RET"/>
    <property type="match status" value="1"/>
</dbReference>
<dbReference type="PANTHER" id="PTHR28286">
    <property type="match status" value="1"/>
</dbReference>
<dbReference type="GO" id="GO:0005216">
    <property type="term" value="F:monoatomic ion channel activity"/>
    <property type="evidence" value="ECO:0007669"/>
    <property type="project" value="InterPro"/>
</dbReference>
<reference evidence="12" key="1">
    <citation type="journal article" date="2020" name="Stud. Mycol.">
        <title>101 Dothideomycetes genomes: a test case for predicting lifestyles and emergence of pathogens.</title>
        <authorList>
            <person name="Haridas S."/>
            <person name="Albert R."/>
            <person name="Binder M."/>
            <person name="Bloem J."/>
            <person name="Labutti K."/>
            <person name="Salamov A."/>
            <person name="Andreopoulos B."/>
            <person name="Baker S."/>
            <person name="Barry K."/>
            <person name="Bills G."/>
            <person name="Bluhm B."/>
            <person name="Cannon C."/>
            <person name="Castanera R."/>
            <person name="Culley D."/>
            <person name="Daum C."/>
            <person name="Ezra D."/>
            <person name="Gonzalez J."/>
            <person name="Henrissat B."/>
            <person name="Kuo A."/>
            <person name="Liang C."/>
            <person name="Lipzen A."/>
            <person name="Lutzoni F."/>
            <person name="Magnuson J."/>
            <person name="Mondo S."/>
            <person name="Nolan M."/>
            <person name="Ohm R."/>
            <person name="Pangilinan J."/>
            <person name="Park H.-J."/>
            <person name="Ramirez L."/>
            <person name="Alfaro M."/>
            <person name="Sun H."/>
            <person name="Tritt A."/>
            <person name="Yoshinaga Y."/>
            <person name="Zwiers L.-H."/>
            <person name="Turgeon B."/>
            <person name="Goodwin S."/>
            <person name="Spatafora J."/>
            <person name="Crous P."/>
            <person name="Grigoriev I."/>
        </authorList>
    </citation>
    <scope>NUCLEOTIDE SEQUENCE</scope>
    <source>
        <strain evidence="12">CBS 113818</strain>
    </source>
</reference>
<evidence type="ECO:0000256" key="2">
    <source>
        <dbReference type="ARBA" id="ARBA00008130"/>
    </source>
</evidence>
<feature type="transmembrane region" description="Helical" evidence="11">
    <location>
        <begin position="164"/>
        <end position="183"/>
    </location>
</feature>
<dbReference type="SUPFAM" id="SSF81321">
    <property type="entry name" value="Family A G protein-coupled receptor-like"/>
    <property type="match status" value="1"/>
</dbReference>
<accession>A0A6A6ZG83</accession>
<feature type="transmembrane region" description="Helical" evidence="11">
    <location>
        <begin position="140"/>
        <end position="158"/>
    </location>
</feature>
<keyword evidence="13" id="KW-1185">Reference proteome</keyword>
<dbReference type="Proteomes" id="UP000799424">
    <property type="component" value="Unassembled WGS sequence"/>
</dbReference>
<keyword evidence="4" id="KW-0716">Sensory transduction</keyword>
<evidence type="ECO:0000256" key="6">
    <source>
        <dbReference type="ARBA" id="ARBA00022925"/>
    </source>
</evidence>
<dbReference type="Gene3D" id="1.20.1070.10">
    <property type="entry name" value="Rhodopsin 7-helix transmembrane proteins"/>
    <property type="match status" value="1"/>
</dbReference>
<dbReference type="SMART" id="SM01021">
    <property type="entry name" value="Bac_rhodopsin"/>
    <property type="match status" value="1"/>
</dbReference>
<dbReference type="EMBL" id="MU006242">
    <property type="protein sequence ID" value="KAF2820030.1"/>
    <property type="molecule type" value="Genomic_DNA"/>
</dbReference>
<dbReference type="GO" id="GO:0005783">
    <property type="term" value="C:endoplasmic reticulum"/>
    <property type="evidence" value="ECO:0007669"/>
    <property type="project" value="TreeGrafter"/>
</dbReference>
<dbReference type="GO" id="GO:0009881">
    <property type="term" value="F:photoreceptor activity"/>
    <property type="evidence" value="ECO:0007669"/>
    <property type="project" value="UniProtKB-KW"/>
</dbReference>
<gene>
    <name evidence="12" type="ORF">CC86DRAFT_124467</name>
</gene>